<accession>A0AAF0C3C5</accession>
<keyword evidence="2" id="KW-0285">Flavoprotein</keyword>
<dbReference type="AlphaFoldDB" id="A0AAF0C3C5"/>
<dbReference type="EMBL" id="CP059735">
    <property type="protein sequence ID" value="WDD98813.1"/>
    <property type="molecule type" value="Genomic_DNA"/>
</dbReference>
<keyword evidence="5" id="KW-0560">Oxidoreductase</keyword>
<feature type="domain" description="FAD-binding" evidence="4">
    <location>
        <begin position="7"/>
        <end position="340"/>
    </location>
</feature>
<gene>
    <name evidence="5" type="ORF">SG35_026890</name>
</gene>
<keyword evidence="6" id="KW-1185">Reference proteome</keyword>
<dbReference type="Gene3D" id="3.50.50.60">
    <property type="entry name" value="FAD/NAD(P)-binding domain"/>
    <property type="match status" value="1"/>
</dbReference>
<dbReference type="PRINTS" id="PR00420">
    <property type="entry name" value="RNGMNOXGNASE"/>
</dbReference>
<dbReference type="Pfam" id="PF01494">
    <property type="entry name" value="FAD_binding_3"/>
    <property type="match status" value="1"/>
</dbReference>
<keyword evidence="3" id="KW-0274">FAD</keyword>
<evidence type="ECO:0000256" key="2">
    <source>
        <dbReference type="ARBA" id="ARBA00022630"/>
    </source>
</evidence>
<evidence type="ECO:0000256" key="1">
    <source>
        <dbReference type="ARBA" id="ARBA00001974"/>
    </source>
</evidence>
<dbReference type="SUPFAM" id="SSF51905">
    <property type="entry name" value="FAD/NAD(P)-binding domain"/>
    <property type="match status" value="1"/>
</dbReference>
<evidence type="ECO:0000313" key="6">
    <source>
        <dbReference type="Proteomes" id="UP000032568"/>
    </source>
</evidence>
<dbReference type="Gene3D" id="3.30.70.2450">
    <property type="match status" value="1"/>
</dbReference>
<organism evidence="5 6">
    <name type="scientific">Thalassomonas actiniarum</name>
    <dbReference type="NCBI Taxonomy" id="485447"/>
    <lineage>
        <taxon>Bacteria</taxon>
        <taxon>Pseudomonadati</taxon>
        <taxon>Pseudomonadota</taxon>
        <taxon>Gammaproteobacteria</taxon>
        <taxon>Alteromonadales</taxon>
        <taxon>Colwelliaceae</taxon>
        <taxon>Thalassomonas</taxon>
    </lineage>
</organism>
<dbReference type="PANTHER" id="PTHR43004">
    <property type="entry name" value="TRK SYSTEM POTASSIUM UPTAKE PROTEIN"/>
    <property type="match status" value="1"/>
</dbReference>
<sequence length="505" mass="56017">MLQEIEQEVLIVGGGPTGMITALQLHRFGIPFRIIEVRTEKCSGSKALSVNPAALDMLADLGITESLLPQGQKNQIVNLMYNDKRMFKLDFNRISATHPYFLMLPQPVTEAAIENRLNELGYEIERGTELVSLAQNEKGAQATCKGLKGEDTRQYRYIVGCDGANSQTRQQVGLPFDGYNYDLHFILADVKVKWDRDLTQSYYYIKEQGFIIVLPLMEGYHRIVIKADGKIPGNYSPGLEDFKAAIAALDVDIEISEPTWMSAAPFYNRATSTFRRGNVFVAGDAAHLFSPIGGFGMNTGIGDAFNLGWKLGYVMSGAGSEALLDSYAEERHWNAEQLLKLTDLNTSMIAGLDRHGEQDEAKFLPKVANRDFIKAFPQISAGYKLNYAKQAPDPQEKYHVGGLLLSSQFLPFANEFPLGNAKHSLIVSSEIPAEQLADLQGIMQSAFGDFFRINTIWDPQGYMLEAGQFILVRPDNVIEYVGTAKDSVAFNCALNALYQKMDVAA</sequence>
<dbReference type="GO" id="GO:0071949">
    <property type="term" value="F:FAD binding"/>
    <property type="evidence" value="ECO:0007669"/>
    <property type="project" value="InterPro"/>
</dbReference>
<name>A0AAF0C3C5_9GAMM</name>
<evidence type="ECO:0000313" key="5">
    <source>
        <dbReference type="EMBL" id="WDD98813.1"/>
    </source>
</evidence>
<reference evidence="5 6" key="2">
    <citation type="journal article" date="2022" name="Mar. Drugs">
        <title>Bioassay-Guided Fractionation Leads to the Detection of Cholic Acid Generated by the Rare Thalassomonas sp.</title>
        <authorList>
            <person name="Pheiffer F."/>
            <person name="Schneider Y.K."/>
            <person name="Hansen E.H."/>
            <person name="Andersen J.H."/>
            <person name="Isaksson J."/>
            <person name="Busche T."/>
            <person name="R C."/>
            <person name="Kalinowski J."/>
            <person name="Zyl L.V."/>
            <person name="Trindade M."/>
        </authorList>
    </citation>
    <scope>NUCLEOTIDE SEQUENCE [LARGE SCALE GENOMIC DNA]</scope>
    <source>
        <strain evidence="5 6">A5K-106</strain>
    </source>
</reference>
<dbReference type="InterPro" id="IPR036188">
    <property type="entry name" value="FAD/NAD-bd_sf"/>
</dbReference>
<protein>
    <submittedName>
        <fullName evidence="5">FAD-dependent monooxygenase</fullName>
    </submittedName>
</protein>
<dbReference type="Proteomes" id="UP000032568">
    <property type="component" value="Chromosome"/>
</dbReference>
<dbReference type="GO" id="GO:0016709">
    <property type="term" value="F:oxidoreductase activity, acting on paired donors, with incorporation or reduction of molecular oxygen, NAD(P)H as one donor, and incorporation of one atom of oxygen"/>
    <property type="evidence" value="ECO:0007669"/>
    <property type="project" value="UniProtKB-ARBA"/>
</dbReference>
<reference evidence="5 6" key="1">
    <citation type="journal article" date="2015" name="Genome Announc.">
        <title>Draft Genome Sequences of Marine Isolates of Thalassomonas viridans and Thalassomonas actiniarum.</title>
        <authorList>
            <person name="Olonade I."/>
            <person name="van Zyl L.J."/>
            <person name="Trindade M."/>
        </authorList>
    </citation>
    <scope>NUCLEOTIDE SEQUENCE [LARGE SCALE GENOMIC DNA]</scope>
    <source>
        <strain evidence="5 6">A5K-106</strain>
    </source>
</reference>
<dbReference type="PANTHER" id="PTHR43004:SF19">
    <property type="entry name" value="BINDING MONOOXYGENASE, PUTATIVE (JCVI)-RELATED"/>
    <property type="match status" value="1"/>
</dbReference>
<keyword evidence="5" id="KW-0503">Monooxygenase</keyword>
<dbReference type="KEGG" id="tact:SG35_026890"/>
<dbReference type="RefSeq" id="WP_044834208.1">
    <property type="nucleotide sequence ID" value="NZ_CP059735.1"/>
</dbReference>
<evidence type="ECO:0000259" key="4">
    <source>
        <dbReference type="Pfam" id="PF01494"/>
    </source>
</evidence>
<comment type="cofactor">
    <cofactor evidence="1">
        <name>FAD</name>
        <dbReference type="ChEBI" id="CHEBI:57692"/>
    </cofactor>
</comment>
<evidence type="ECO:0000256" key="3">
    <source>
        <dbReference type="ARBA" id="ARBA00022827"/>
    </source>
</evidence>
<dbReference type="InterPro" id="IPR050641">
    <property type="entry name" value="RIFMO-like"/>
</dbReference>
<proteinExistence type="predicted"/>
<dbReference type="InterPro" id="IPR002938">
    <property type="entry name" value="FAD-bd"/>
</dbReference>